<comment type="caution">
    <text evidence="5">The sequence shown here is derived from an EMBL/GenBank/DDBJ whole genome shotgun (WGS) entry which is preliminary data.</text>
</comment>
<feature type="region of interest" description="Disordered" evidence="3">
    <location>
        <begin position="252"/>
        <end position="332"/>
    </location>
</feature>
<protein>
    <recommendedName>
        <fullName evidence="4">RRM domain-containing protein</fullName>
    </recommendedName>
</protein>
<name>A0A8X7RGN7_BRACI</name>
<evidence type="ECO:0000256" key="3">
    <source>
        <dbReference type="SAM" id="MobiDB-lite"/>
    </source>
</evidence>
<feature type="compositionally biased region" description="Gly residues" evidence="3">
    <location>
        <begin position="71"/>
        <end position="89"/>
    </location>
</feature>
<organism evidence="5 6">
    <name type="scientific">Brassica carinata</name>
    <name type="common">Ethiopian mustard</name>
    <name type="synonym">Abyssinian cabbage</name>
    <dbReference type="NCBI Taxonomy" id="52824"/>
    <lineage>
        <taxon>Eukaryota</taxon>
        <taxon>Viridiplantae</taxon>
        <taxon>Streptophyta</taxon>
        <taxon>Embryophyta</taxon>
        <taxon>Tracheophyta</taxon>
        <taxon>Spermatophyta</taxon>
        <taxon>Magnoliopsida</taxon>
        <taxon>eudicotyledons</taxon>
        <taxon>Gunneridae</taxon>
        <taxon>Pentapetalae</taxon>
        <taxon>rosids</taxon>
        <taxon>malvids</taxon>
        <taxon>Brassicales</taxon>
        <taxon>Brassicaceae</taxon>
        <taxon>Brassiceae</taxon>
        <taxon>Brassica</taxon>
    </lineage>
</organism>
<evidence type="ECO:0000259" key="4">
    <source>
        <dbReference type="PROSITE" id="PS50102"/>
    </source>
</evidence>
<dbReference type="PROSITE" id="PS50102">
    <property type="entry name" value="RRM"/>
    <property type="match status" value="1"/>
</dbReference>
<dbReference type="GO" id="GO:0005634">
    <property type="term" value="C:nucleus"/>
    <property type="evidence" value="ECO:0007669"/>
    <property type="project" value="TreeGrafter"/>
</dbReference>
<dbReference type="SMART" id="SM01218">
    <property type="entry name" value="FoP_duplication"/>
    <property type="match status" value="1"/>
</dbReference>
<keyword evidence="6" id="KW-1185">Reference proteome</keyword>
<dbReference type="Gene3D" id="3.30.70.330">
    <property type="match status" value="1"/>
</dbReference>
<feature type="compositionally biased region" description="Gly residues" evidence="3">
    <location>
        <begin position="53"/>
        <end position="63"/>
    </location>
</feature>
<dbReference type="SMART" id="SM00360">
    <property type="entry name" value="RRM"/>
    <property type="match status" value="1"/>
</dbReference>
<dbReference type="InterPro" id="IPR000504">
    <property type="entry name" value="RRM_dom"/>
</dbReference>
<dbReference type="PANTHER" id="PTHR19965:SF33">
    <property type="entry name" value="THO COMPLEX SUBUNIT 4D"/>
    <property type="match status" value="1"/>
</dbReference>
<dbReference type="CDD" id="cd12680">
    <property type="entry name" value="RRM_THOC4"/>
    <property type="match status" value="1"/>
</dbReference>
<dbReference type="EMBL" id="JAAMPC010000010">
    <property type="protein sequence ID" value="KAG2287472.1"/>
    <property type="molecule type" value="Genomic_DNA"/>
</dbReference>
<dbReference type="InterPro" id="IPR012677">
    <property type="entry name" value="Nucleotide-bd_a/b_plait_sf"/>
</dbReference>
<dbReference type="InterPro" id="IPR025715">
    <property type="entry name" value="FoP_C"/>
</dbReference>
<dbReference type="Proteomes" id="UP000886595">
    <property type="component" value="Unassembled WGS sequence"/>
</dbReference>
<dbReference type="Pfam" id="PF00076">
    <property type="entry name" value="RRM_1"/>
    <property type="match status" value="1"/>
</dbReference>
<accession>A0A8X7RGN7</accession>
<evidence type="ECO:0000256" key="2">
    <source>
        <dbReference type="PROSITE-ProRule" id="PRU00176"/>
    </source>
</evidence>
<dbReference type="Pfam" id="PF13865">
    <property type="entry name" value="FoP_duplication"/>
    <property type="match status" value="1"/>
</dbReference>
<feature type="compositionally biased region" description="Gly residues" evidence="3">
    <location>
        <begin position="281"/>
        <end position="290"/>
    </location>
</feature>
<gene>
    <name evidence="5" type="ORF">Bca52824_047076</name>
</gene>
<dbReference type="InterPro" id="IPR035979">
    <property type="entry name" value="RBD_domain_sf"/>
</dbReference>
<dbReference type="GO" id="GO:0003729">
    <property type="term" value="F:mRNA binding"/>
    <property type="evidence" value="ECO:0007669"/>
    <property type="project" value="TreeGrafter"/>
</dbReference>
<sequence>MHRSVDLGASRTSGFLILCFDIKKGWIVIALKMSGALDMTLDESIKRAKAARSGGGGGGGGRGSSRRGRGGGRGYGHGPNGFLGGGRGNGPARRGPLAVNSRTSSFTINKPVRRTRSVPWQNGLFEDGLRAAGVSGVDVETRLHITNLDNGVTNDDIRELFSEIGELKRYAIHFDKNGRPSGTAEVVYPRRSDAIQALKKYNNVLLDGRPMRLEILGGNNYEAPPLSGRVNVNVSGLNGRLKRTVVIQQGGGRGIGRLRGRGRGGRGPAPTVNRLPIQNRQGGGRGGFRGGRGRGGRGRGGGRGNGKKPVEKSAADLDKDLESYHADAMNTS</sequence>
<dbReference type="OrthoDB" id="1049195at2759"/>
<reference evidence="5 6" key="1">
    <citation type="submission" date="2020-02" db="EMBL/GenBank/DDBJ databases">
        <authorList>
            <person name="Ma Q."/>
            <person name="Huang Y."/>
            <person name="Song X."/>
            <person name="Pei D."/>
        </authorList>
    </citation>
    <scope>NUCLEOTIDE SEQUENCE [LARGE SCALE GENOMIC DNA]</scope>
    <source>
        <strain evidence="5">Sxm20200214</strain>
        <tissue evidence="5">Leaf</tissue>
    </source>
</reference>
<evidence type="ECO:0000256" key="1">
    <source>
        <dbReference type="ARBA" id="ARBA00022884"/>
    </source>
</evidence>
<evidence type="ECO:0000313" key="5">
    <source>
        <dbReference type="EMBL" id="KAG2287472.1"/>
    </source>
</evidence>
<proteinExistence type="predicted"/>
<dbReference type="AlphaFoldDB" id="A0A8X7RGN7"/>
<dbReference type="GO" id="GO:0006406">
    <property type="term" value="P:mRNA export from nucleus"/>
    <property type="evidence" value="ECO:0007669"/>
    <property type="project" value="TreeGrafter"/>
</dbReference>
<dbReference type="PANTHER" id="PTHR19965">
    <property type="entry name" value="RNA AND EXPORT FACTOR BINDING PROTEIN"/>
    <property type="match status" value="1"/>
</dbReference>
<feature type="compositionally biased region" description="Basic and acidic residues" evidence="3">
    <location>
        <begin position="308"/>
        <end position="325"/>
    </location>
</feature>
<feature type="region of interest" description="Disordered" evidence="3">
    <location>
        <begin position="49"/>
        <end position="98"/>
    </location>
</feature>
<feature type="domain" description="RRM" evidence="4">
    <location>
        <begin position="141"/>
        <end position="218"/>
    </location>
</feature>
<dbReference type="SUPFAM" id="SSF54928">
    <property type="entry name" value="RNA-binding domain, RBD"/>
    <property type="match status" value="1"/>
</dbReference>
<evidence type="ECO:0000313" key="6">
    <source>
        <dbReference type="Proteomes" id="UP000886595"/>
    </source>
</evidence>
<dbReference type="InterPro" id="IPR051229">
    <property type="entry name" value="ALYREF_mRNA_export"/>
</dbReference>
<keyword evidence="1 2" id="KW-0694">RNA-binding</keyword>